<dbReference type="GO" id="GO:0000480">
    <property type="term" value="P:endonucleolytic cleavage in 5'-ETS of tricistronic rRNA transcript (SSU-rRNA, 5.8S rRNA, LSU-rRNA)"/>
    <property type="evidence" value="ECO:0007669"/>
    <property type="project" value="TreeGrafter"/>
</dbReference>
<feature type="region of interest" description="Disordered" evidence="2">
    <location>
        <begin position="372"/>
        <end position="403"/>
    </location>
</feature>
<dbReference type="GO" id="GO:0005730">
    <property type="term" value="C:nucleolus"/>
    <property type="evidence" value="ECO:0007669"/>
    <property type="project" value="TreeGrafter"/>
</dbReference>
<dbReference type="AlphaFoldDB" id="A0AAD8PGH9"/>
<dbReference type="Pfam" id="PF00806">
    <property type="entry name" value="PUF"/>
    <property type="match status" value="1"/>
</dbReference>
<dbReference type="GO" id="GO:0003723">
    <property type="term" value="F:RNA binding"/>
    <property type="evidence" value="ECO:0007669"/>
    <property type="project" value="InterPro"/>
</dbReference>
<dbReference type="InterPro" id="IPR016024">
    <property type="entry name" value="ARM-type_fold"/>
</dbReference>
<name>A0AAD8PGH9_BABGI</name>
<dbReference type="GO" id="GO:0030688">
    <property type="term" value="C:preribosome, small subunit precursor"/>
    <property type="evidence" value="ECO:0007669"/>
    <property type="project" value="TreeGrafter"/>
</dbReference>
<accession>A0AAD8PGH9</accession>
<protein>
    <submittedName>
        <fullName evidence="3">Nucleolar protein 9 like protein</fullName>
    </submittedName>
</protein>
<gene>
    <name evidence="3" type="ORF">BgAZ_108450</name>
</gene>
<dbReference type="SMART" id="SM00025">
    <property type="entry name" value="Pumilio"/>
    <property type="match status" value="6"/>
</dbReference>
<dbReference type="SUPFAM" id="SSF48371">
    <property type="entry name" value="ARM repeat"/>
    <property type="match status" value="2"/>
</dbReference>
<dbReference type="Gene3D" id="1.25.10.10">
    <property type="entry name" value="Leucine-rich Repeat Variant"/>
    <property type="match status" value="3"/>
</dbReference>
<evidence type="ECO:0000313" key="3">
    <source>
        <dbReference type="EMBL" id="KAK1444939.1"/>
    </source>
</evidence>
<dbReference type="GO" id="GO:0000447">
    <property type="term" value="P:endonucleolytic cleavage in ITS1 to separate SSU-rRNA from 5.8S rRNA and LSU-rRNA from tricistronic rRNA transcript (SSU-rRNA, 5.8S rRNA, LSU-rRNA)"/>
    <property type="evidence" value="ECO:0007669"/>
    <property type="project" value="TreeGrafter"/>
</dbReference>
<dbReference type="InterPro" id="IPR040000">
    <property type="entry name" value="NOP9"/>
</dbReference>
<evidence type="ECO:0000256" key="1">
    <source>
        <dbReference type="ARBA" id="ARBA00022737"/>
    </source>
</evidence>
<dbReference type="GO" id="GO:0000472">
    <property type="term" value="P:endonucleolytic cleavage to generate mature 5'-end of SSU-rRNA from (SSU-rRNA, 5.8S rRNA, LSU-rRNA)"/>
    <property type="evidence" value="ECO:0007669"/>
    <property type="project" value="TreeGrafter"/>
</dbReference>
<keyword evidence="1" id="KW-0677">Repeat</keyword>
<dbReference type="GO" id="GO:0030686">
    <property type="term" value="C:90S preribosome"/>
    <property type="evidence" value="ECO:0007669"/>
    <property type="project" value="TreeGrafter"/>
</dbReference>
<dbReference type="EMBL" id="JAVEPI010000001">
    <property type="protein sequence ID" value="KAK1444939.1"/>
    <property type="molecule type" value="Genomic_DNA"/>
</dbReference>
<dbReference type="InterPro" id="IPR001313">
    <property type="entry name" value="Pumilio_RNA-bd_rpt"/>
</dbReference>
<dbReference type="PANTHER" id="PTHR13102:SF0">
    <property type="entry name" value="NUCLEOLAR PROTEIN 9"/>
    <property type="match status" value="1"/>
</dbReference>
<evidence type="ECO:0000256" key="2">
    <source>
        <dbReference type="SAM" id="MobiDB-lite"/>
    </source>
</evidence>
<reference evidence="3" key="1">
    <citation type="submission" date="2023-08" db="EMBL/GenBank/DDBJ databases">
        <title>Draft sequence of the Babesia gibsoni genome.</title>
        <authorList>
            <person name="Yamagishi J.Y."/>
            <person name="Xuan X.X."/>
        </authorList>
    </citation>
    <scope>NUCLEOTIDE SEQUENCE</scope>
    <source>
        <strain evidence="3">Azabu</strain>
    </source>
</reference>
<proteinExistence type="predicted"/>
<feature type="compositionally biased region" description="Basic and acidic residues" evidence="2">
    <location>
        <begin position="382"/>
        <end position="393"/>
    </location>
</feature>
<dbReference type="GO" id="GO:0000056">
    <property type="term" value="P:ribosomal small subunit export from nucleus"/>
    <property type="evidence" value="ECO:0007669"/>
    <property type="project" value="TreeGrafter"/>
</dbReference>
<evidence type="ECO:0000313" key="4">
    <source>
        <dbReference type="Proteomes" id="UP001230268"/>
    </source>
</evidence>
<dbReference type="InterPro" id="IPR011989">
    <property type="entry name" value="ARM-like"/>
</dbReference>
<dbReference type="PANTHER" id="PTHR13102">
    <property type="entry name" value="NUCLEOLAR PROTEIN 9"/>
    <property type="match status" value="1"/>
</dbReference>
<organism evidence="3 4">
    <name type="scientific">Babesia gibsoni</name>
    <dbReference type="NCBI Taxonomy" id="33632"/>
    <lineage>
        <taxon>Eukaryota</taxon>
        <taxon>Sar</taxon>
        <taxon>Alveolata</taxon>
        <taxon>Apicomplexa</taxon>
        <taxon>Aconoidasida</taxon>
        <taxon>Piroplasmida</taxon>
        <taxon>Babesiidae</taxon>
        <taxon>Babesia</taxon>
    </lineage>
</organism>
<dbReference type="Pfam" id="PF22493">
    <property type="entry name" value="PUF_NOP9"/>
    <property type="match status" value="1"/>
</dbReference>
<dbReference type="Proteomes" id="UP001230268">
    <property type="component" value="Unassembled WGS sequence"/>
</dbReference>
<keyword evidence="4" id="KW-1185">Reference proteome</keyword>
<comment type="caution">
    <text evidence="3">The sequence shown here is derived from an EMBL/GenBank/DDBJ whole genome shotgun (WGS) entry which is preliminary data.</text>
</comment>
<sequence>MNLSEVDVYLRNLRGNLLEALNDASPSDKLLLASNVFDQIQEHIPSLATHQVLSKYVEKLIMLLAHSLIGDPQSEFEEKQKLLMGLMKQLMEKADVEVLSKDVFGSHVLQTLLQCCTLFEHNGVSLQKNLQNFATTIEDRCLFELLHHTSGSHVLRSLIKALEGVLDADAFQKTKRRTGEQPDELLPSKEKVDQWRINCLNRWVYLFYKDLNGTLANNQSCATFCLLLKLCQAHPDDNTEEMSNETLSHCFSRCNESKTASFVAEQCLQFCQNAAFNRIFKTYVLPNAQELCESPYANYVIQAMIRHQYFQASNLEEIIEAIDISKLLLIPSSSIVWRLCESAVILGACQSLFIKKLMKALGVAAHNNKGDNKSDANTVARSGEENAESKGEEAGSDNEFSEENGKIGNKGYIWLALVSCEPVKAERIRLKATGASIVLNLLKFERKLIENILSDFRHFLKIAKSQDYMATLATDRHFSRVLQLMLDRRQGLLKEKQVIKLFNYLKSDFRTIAMNTNGAFVLSSLFNACSVDKQQELLAELVPELDRIKAKNKRFAEIIGLETFKKNEELWMSKRKKTESVRSLFKGIIEPTS</sequence>